<organism evidence="2 3">
    <name type="scientific">Pseudo-nitzschia multistriata</name>
    <dbReference type="NCBI Taxonomy" id="183589"/>
    <lineage>
        <taxon>Eukaryota</taxon>
        <taxon>Sar</taxon>
        <taxon>Stramenopiles</taxon>
        <taxon>Ochrophyta</taxon>
        <taxon>Bacillariophyta</taxon>
        <taxon>Bacillariophyceae</taxon>
        <taxon>Bacillariophycidae</taxon>
        <taxon>Bacillariales</taxon>
        <taxon>Bacillariaceae</taxon>
        <taxon>Pseudo-nitzschia</taxon>
    </lineage>
</organism>
<dbReference type="PANTHER" id="PTHR43760">
    <property type="entry name" value="ENDORIBONUCLEASE-RELATED"/>
    <property type="match status" value="1"/>
</dbReference>
<dbReference type="EMBL" id="CAACVS010000059">
    <property type="protein sequence ID" value="VEU35446.1"/>
    <property type="molecule type" value="Genomic_DNA"/>
</dbReference>
<dbReference type="PANTHER" id="PTHR43760:SF1">
    <property type="entry name" value="ENDORIBONUCLEASE L-PSP_CHORISMATE MUTASE-LIKE DOMAIN-CONTAINING PROTEIN"/>
    <property type="match status" value="1"/>
</dbReference>
<dbReference type="CDD" id="cd02199">
    <property type="entry name" value="YjgF_YER057c_UK114_like_1"/>
    <property type="match status" value="1"/>
</dbReference>
<evidence type="ECO:0000256" key="1">
    <source>
        <dbReference type="SAM" id="MobiDB-lite"/>
    </source>
</evidence>
<dbReference type="Proteomes" id="UP000291116">
    <property type="component" value="Unassembled WGS sequence"/>
</dbReference>
<reference evidence="2 3" key="1">
    <citation type="submission" date="2019-01" db="EMBL/GenBank/DDBJ databases">
        <authorList>
            <person name="Ferrante I. M."/>
        </authorList>
    </citation>
    <scope>NUCLEOTIDE SEQUENCE [LARGE SCALE GENOMIC DNA]</scope>
    <source>
        <strain evidence="2 3">B856</strain>
    </source>
</reference>
<proteinExistence type="predicted"/>
<dbReference type="InterPro" id="IPR013813">
    <property type="entry name" value="Endoribo_LPSP/chorism_mut-like"/>
</dbReference>
<evidence type="ECO:0000313" key="2">
    <source>
        <dbReference type="EMBL" id="VEU35446.1"/>
    </source>
</evidence>
<name>A0A448Z094_9STRA</name>
<dbReference type="InterPro" id="IPR035959">
    <property type="entry name" value="RutC-like_sf"/>
</dbReference>
<accession>A0A448Z094</accession>
<dbReference type="SUPFAM" id="SSF55298">
    <property type="entry name" value="YjgF-like"/>
    <property type="match status" value="1"/>
</dbReference>
<dbReference type="OrthoDB" id="203010at2759"/>
<evidence type="ECO:0000313" key="3">
    <source>
        <dbReference type="Proteomes" id="UP000291116"/>
    </source>
</evidence>
<keyword evidence="3" id="KW-1185">Reference proteome</keyword>
<sequence>MNFHRSVSSSAVRFLKRRPGFQTRSGRASAVPTRGYHATERRPGQAAVSDRGGAIVPAFGGGEVHLPPADDPVGLQLYKKALYCPETRTLRTSMHVGTTDAGAKANGVVGDTVDAQMAREHARNSGLRLLSTVHAALGGDLGRVEQVLHLRGIVKSAPGFEGHAAVVDGCSEVLAEVFGPETGVGTRECLGAGSLGATVACTLELRVAPEPQGGSD</sequence>
<dbReference type="AlphaFoldDB" id="A0A448Z094"/>
<gene>
    <name evidence="2" type="ORF">PSNMU_V1.4_AUG-EV-PASAV3_0022200</name>
</gene>
<dbReference type="Gene3D" id="3.30.1330.40">
    <property type="entry name" value="RutC-like"/>
    <property type="match status" value="1"/>
</dbReference>
<protein>
    <submittedName>
        <fullName evidence="2">Uncharacterized protein</fullName>
    </submittedName>
</protein>
<feature type="region of interest" description="Disordered" evidence="1">
    <location>
        <begin position="18"/>
        <end position="49"/>
    </location>
</feature>